<name>A0AAW1KY50_SAPOF</name>
<sequence length="581" mass="66609">MEDNPIENIGEDNVTIQPPKNAQNTPSQPRGRGTKRPTATSSDSDTGGVAKKGKRRSWLWDHFNEITRDGKKRAECHYCTQKLLALQSELSAKNNGIDDANNKIIERKGRLEVWKFNQQDTRLALSKMIIMDERPFRTVEQEGFRLFMSVACPHFVIPSRWTVARDCKIINFCSIVGHTGEIIGKAIENCLIEWGITTKVLTVTVDNASANDVGVEYLRERLISWNGAVLEGKYLQMRCAAHILSLTVREGLKEAVDSIVRIRNAVRFVRSSPARLSKFNNCVKKEQIDSNRHLCLDVETRWNSTYLMLDSALIYRKAFHKLETFDGGKFRSELEKNLGVPVDSDWERLMASGMKRKHDKYWDNLNKVNMLLYIAVILDPRRKMQYVNWAINQQYDFVKSEKLRSMVTDTLSSLYSHYTSCQPTNVPSPPPPVDLCAEECENMDDWQDMVESQFERDVSGDVVNDKKSDLDKYLEDAREINSKTFDVLCWWKKHEEVYPILSLMARDVLAIPVSIVASEYAFSTGGRILDPFRSSLTSKMVEGLVCAQNWLRSNNGPVLAEEYIDELEKIDKDLVYCFLNL</sequence>
<feature type="domain" description="hAT-like transposase RNase-H fold" evidence="4">
    <location>
        <begin position="343"/>
        <end position="418"/>
    </location>
</feature>
<feature type="compositionally biased region" description="Polar residues" evidence="2">
    <location>
        <begin position="14"/>
        <end position="28"/>
    </location>
</feature>
<dbReference type="SUPFAM" id="SSF140996">
    <property type="entry name" value="Hermes dimerisation domain"/>
    <property type="match status" value="1"/>
</dbReference>
<dbReference type="GO" id="GO:0003677">
    <property type="term" value="F:DNA binding"/>
    <property type="evidence" value="ECO:0007669"/>
    <property type="project" value="UniProtKB-KW"/>
</dbReference>
<reference evidence="5" key="1">
    <citation type="submission" date="2024-03" db="EMBL/GenBank/DDBJ databases">
        <title>WGS assembly of Saponaria officinalis var. Norfolk2.</title>
        <authorList>
            <person name="Jenkins J."/>
            <person name="Shu S."/>
            <person name="Grimwood J."/>
            <person name="Barry K."/>
            <person name="Goodstein D."/>
            <person name="Schmutz J."/>
            <person name="Leebens-Mack J."/>
            <person name="Osbourn A."/>
        </authorList>
    </citation>
    <scope>NUCLEOTIDE SEQUENCE [LARGE SCALE GENOMIC DNA]</scope>
    <source>
        <strain evidence="5">JIC</strain>
    </source>
</reference>
<dbReference type="AlphaFoldDB" id="A0AAW1KY50"/>
<dbReference type="Pfam" id="PF05699">
    <property type="entry name" value="Dimer_Tnp_hAT"/>
    <property type="match status" value="1"/>
</dbReference>
<feature type="domain" description="HAT C-terminal dimerisation" evidence="3">
    <location>
        <begin position="469"/>
        <end position="551"/>
    </location>
</feature>
<keyword evidence="1" id="KW-0238">DNA-binding</keyword>
<keyword evidence="6" id="KW-1185">Reference proteome</keyword>
<organism evidence="5 6">
    <name type="scientific">Saponaria officinalis</name>
    <name type="common">Common soapwort</name>
    <name type="synonym">Lychnis saponaria</name>
    <dbReference type="NCBI Taxonomy" id="3572"/>
    <lineage>
        <taxon>Eukaryota</taxon>
        <taxon>Viridiplantae</taxon>
        <taxon>Streptophyta</taxon>
        <taxon>Embryophyta</taxon>
        <taxon>Tracheophyta</taxon>
        <taxon>Spermatophyta</taxon>
        <taxon>Magnoliopsida</taxon>
        <taxon>eudicotyledons</taxon>
        <taxon>Gunneridae</taxon>
        <taxon>Pentapetalae</taxon>
        <taxon>Caryophyllales</taxon>
        <taxon>Caryophyllaceae</taxon>
        <taxon>Caryophylleae</taxon>
        <taxon>Saponaria</taxon>
    </lineage>
</organism>
<protein>
    <recommendedName>
        <fullName evidence="7">Transposase</fullName>
    </recommendedName>
</protein>
<dbReference type="EMBL" id="JBDFQZ010000005">
    <property type="protein sequence ID" value="KAK9725648.1"/>
    <property type="molecule type" value="Genomic_DNA"/>
</dbReference>
<dbReference type="PANTHER" id="PTHR46481:SF8">
    <property type="entry name" value="ZINC FINGER BED DOMAIN-CONTAINING PROTEIN RICESLEEPER 1-LIKE"/>
    <property type="match status" value="1"/>
</dbReference>
<comment type="caution">
    <text evidence="5">The sequence shown here is derived from an EMBL/GenBank/DDBJ whole genome shotgun (WGS) entry which is preliminary data.</text>
</comment>
<proteinExistence type="predicted"/>
<gene>
    <name evidence="5" type="ORF">RND81_05G159700</name>
</gene>
<dbReference type="GO" id="GO:0046983">
    <property type="term" value="F:protein dimerization activity"/>
    <property type="evidence" value="ECO:0007669"/>
    <property type="project" value="InterPro"/>
</dbReference>
<dbReference type="InterPro" id="IPR008906">
    <property type="entry name" value="HATC_C_dom"/>
</dbReference>
<evidence type="ECO:0000313" key="5">
    <source>
        <dbReference type="EMBL" id="KAK9725648.1"/>
    </source>
</evidence>
<evidence type="ECO:0000256" key="1">
    <source>
        <dbReference type="ARBA" id="ARBA00023125"/>
    </source>
</evidence>
<dbReference type="InterPro" id="IPR012337">
    <property type="entry name" value="RNaseH-like_sf"/>
</dbReference>
<dbReference type="Proteomes" id="UP001443914">
    <property type="component" value="Unassembled WGS sequence"/>
</dbReference>
<evidence type="ECO:0000313" key="6">
    <source>
        <dbReference type="Proteomes" id="UP001443914"/>
    </source>
</evidence>
<evidence type="ECO:0000259" key="4">
    <source>
        <dbReference type="Pfam" id="PF14372"/>
    </source>
</evidence>
<dbReference type="InterPro" id="IPR052035">
    <property type="entry name" value="ZnF_BED_domain_contain"/>
</dbReference>
<evidence type="ECO:0000259" key="3">
    <source>
        <dbReference type="Pfam" id="PF05699"/>
    </source>
</evidence>
<evidence type="ECO:0008006" key="7">
    <source>
        <dbReference type="Google" id="ProtNLM"/>
    </source>
</evidence>
<dbReference type="InterPro" id="IPR025525">
    <property type="entry name" value="hAT-like_transposase_RNase-H"/>
</dbReference>
<feature type="region of interest" description="Disordered" evidence="2">
    <location>
        <begin position="1"/>
        <end position="53"/>
    </location>
</feature>
<evidence type="ECO:0000256" key="2">
    <source>
        <dbReference type="SAM" id="MobiDB-lite"/>
    </source>
</evidence>
<dbReference type="PANTHER" id="PTHR46481">
    <property type="entry name" value="ZINC FINGER BED DOMAIN-CONTAINING PROTEIN 4"/>
    <property type="match status" value="1"/>
</dbReference>
<accession>A0AAW1KY50</accession>
<dbReference type="SUPFAM" id="SSF53098">
    <property type="entry name" value="Ribonuclease H-like"/>
    <property type="match status" value="1"/>
</dbReference>
<dbReference type="Pfam" id="PF14372">
    <property type="entry name" value="hAT-like_RNase-H"/>
    <property type="match status" value="1"/>
</dbReference>